<reference evidence="1" key="1">
    <citation type="submission" date="2020-03" db="EMBL/GenBank/DDBJ databases">
        <authorList>
            <person name="Weist P."/>
        </authorList>
    </citation>
    <scope>NUCLEOTIDE SEQUENCE</scope>
</reference>
<evidence type="ECO:0000313" key="2">
    <source>
        <dbReference type="Proteomes" id="UP001153269"/>
    </source>
</evidence>
<proteinExistence type="predicted"/>
<sequence>MNSLTHVEIWLPYFTAPAAFVNANCFPANPTLPPHPPNPPHPSPAIGPSCGGFGFYEIEGIIHQEWGWMWVGGGAVTVRELGDMAMPQKPPLLPPNIWEIL</sequence>
<accession>A0A9N7Z9B8</accession>
<dbReference type="EMBL" id="CADEAL010004278">
    <property type="protein sequence ID" value="CAB1455940.1"/>
    <property type="molecule type" value="Genomic_DNA"/>
</dbReference>
<evidence type="ECO:0000313" key="1">
    <source>
        <dbReference type="EMBL" id="CAB1455940.1"/>
    </source>
</evidence>
<dbReference type="Proteomes" id="UP001153269">
    <property type="component" value="Unassembled WGS sequence"/>
</dbReference>
<protein>
    <submittedName>
        <fullName evidence="1">Uncharacterized protein</fullName>
    </submittedName>
</protein>
<keyword evidence="2" id="KW-1185">Reference proteome</keyword>
<organism evidence="1 2">
    <name type="scientific">Pleuronectes platessa</name>
    <name type="common">European plaice</name>
    <dbReference type="NCBI Taxonomy" id="8262"/>
    <lineage>
        <taxon>Eukaryota</taxon>
        <taxon>Metazoa</taxon>
        <taxon>Chordata</taxon>
        <taxon>Craniata</taxon>
        <taxon>Vertebrata</taxon>
        <taxon>Euteleostomi</taxon>
        <taxon>Actinopterygii</taxon>
        <taxon>Neopterygii</taxon>
        <taxon>Teleostei</taxon>
        <taxon>Neoteleostei</taxon>
        <taxon>Acanthomorphata</taxon>
        <taxon>Carangaria</taxon>
        <taxon>Pleuronectiformes</taxon>
        <taxon>Pleuronectoidei</taxon>
        <taxon>Pleuronectidae</taxon>
        <taxon>Pleuronectes</taxon>
    </lineage>
</organism>
<gene>
    <name evidence="1" type="ORF">PLEPLA_LOCUS43721</name>
</gene>
<dbReference type="AlphaFoldDB" id="A0A9N7Z9B8"/>
<comment type="caution">
    <text evidence="1">The sequence shown here is derived from an EMBL/GenBank/DDBJ whole genome shotgun (WGS) entry which is preliminary data.</text>
</comment>
<name>A0A9N7Z9B8_PLEPL</name>